<keyword evidence="7" id="KW-0175">Coiled coil</keyword>
<feature type="domain" description="NB-ARC" evidence="8">
    <location>
        <begin position="143"/>
        <end position="306"/>
    </location>
</feature>
<dbReference type="Pfam" id="PF23559">
    <property type="entry name" value="WHD_DRP"/>
    <property type="match status" value="1"/>
</dbReference>
<dbReference type="InterPro" id="IPR058922">
    <property type="entry name" value="WHD_DRP"/>
</dbReference>
<dbReference type="Gramene" id="ESQ37517">
    <property type="protein sequence ID" value="ESQ37517"/>
    <property type="gene ID" value="EUTSA_v10002924mg"/>
</dbReference>
<name>V4L5G0_EUTSA</name>
<dbReference type="EMBL" id="KI517609">
    <property type="protein sequence ID" value="ESQ37517.1"/>
    <property type="molecule type" value="Genomic_DNA"/>
</dbReference>
<evidence type="ECO:0000256" key="4">
    <source>
        <dbReference type="ARBA" id="ARBA00022741"/>
    </source>
</evidence>
<comment type="similarity">
    <text evidence="1">Belongs to the disease resistance NB-LRR family.</text>
</comment>
<evidence type="ECO:0000256" key="2">
    <source>
        <dbReference type="ARBA" id="ARBA00022614"/>
    </source>
</evidence>
<dbReference type="PANTHER" id="PTHR33463:SF220">
    <property type="entry name" value="NB-ARC DOMAIN-CONTAINING PROTEIN"/>
    <property type="match status" value="1"/>
</dbReference>
<proteinExistence type="inferred from homology"/>
<keyword evidence="3" id="KW-0677">Repeat</keyword>
<dbReference type="InterPro" id="IPR050905">
    <property type="entry name" value="Plant_NBS-LRR"/>
</dbReference>
<evidence type="ECO:0000313" key="12">
    <source>
        <dbReference type="Proteomes" id="UP000030689"/>
    </source>
</evidence>
<feature type="domain" description="Disease resistance protein winged helix" evidence="10">
    <location>
        <begin position="371"/>
        <end position="437"/>
    </location>
</feature>
<gene>
    <name evidence="11" type="ORF">EUTSA_v10002924mg</name>
</gene>
<dbReference type="GO" id="GO:0043531">
    <property type="term" value="F:ADP binding"/>
    <property type="evidence" value="ECO:0007669"/>
    <property type="project" value="InterPro"/>
</dbReference>
<feature type="coiled-coil region" evidence="7">
    <location>
        <begin position="38"/>
        <end position="65"/>
    </location>
</feature>
<keyword evidence="4" id="KW-0547">Nucleotide-binding</keyword>
<dbReference type="SUPFAM" id="SSF52058">
    <property type="entry name" value="L domain-like"/>
    <property type="match status" value="1"/>
</dbReference>
<keyword evidence="12" id="KW-1185">Reference proteome</keyword>
<evidence type="ECO:0000313" key="11">
    <source>
        <dbReference type="EMBL" id="ESQ37517.1"/>
    </source>
</evidence>
<dbReference type="KEGG" id="eus:EUTSA_v10002924mg"/>
<dbReference type="OMA" id="WMERIEW"/>
<organism evidence="11 12">
    <name type="scientific">Eutrema salsugineum</name>
    <name type="common">Saltwater cress</name>
    <name type="synonym">Sisymbrium salsugineum</name>
    <dbReference type="NCBI Taxonomy" id="72664"/>
    <lineage>
        <taxon>Eukaryota</taxon>
        <taxon>Viridiplantae</taxon>
        <taxon>Streptophyta</taxon>
        <taxon>Embryophyta</taxon>
        <taxon>Tracheophyta</taxon>
        <taxon>Spermatophyta</taxon>
        <taxon>Magnoliopsida</taxon>
        <taxon>eudicotyledons</taxon>
        <taxon>Gunneridae</taxon>
        <taxon>Pentapetalae</taxon>
        <taxon>rosids</taxon>
        <taxon>malvids</taxon>
        <taxon>Brassicales</taxon>
        <taxon>Brassicaceae</taxon>
        <taxon>Eutremeae</taxon>
        <taxon>Eutrema</taxon>
    </lineage>
</organism>
<dbReference type="InterPro" id="IPR002182">
    <property type="entry name" value="NB-ARC"/>
</dbReference>
<keyword evidence="6" id="KW-0067">ATP-binding</keyword>
<evidence type="ECO:0000256" key="3">
    <source>
        <dbReference type="ARBA" id="ARBA00022737"/>
    </source>
</evidence>
<evidence type="ECO:0000256" key="7">
    <source>
        <dbReference type="SAM" id="Coils"/>
    </source>
</evidence>
<evidence type="ECO:0000256" key="1">
    <source>
        <dbReference type="ARBA" id="ARBA00008894"/>
    </source>
</evidence>
<dbReference type="PANTHER" id="PTHR33463">
    <property type="entry name" value="NB-ARC DOMAIN-CONTAINING PROTEIN-RELATED"/>
    <property type="match status" value="1"/>
</dbReference>
<dbReference type="InterPro" id="IPR057135">
    <property type="entry name" value="At4g27190-like_LRR"/>
</dbReference>
<dbReference type="Gene3D" id="1.10.8.430">
    <property type="entry name" value="Helical domain of apoptotic protease-activating factors"/>
    <property type="match status" value="1"/>
</dbReference>
<dbReference type="PRINTS" id="PR00364">
    <property type="entry name" value="DISEASERSIST"/>
</dbReference>
<dbReference type="FunFam" id="1.10.8.430:FF:000003">
    <property type="entry name" value="Probable disease resistance protein At5g66910"/>
    <property type="match status" value="1"/>
</dbReference>
<dbReference type="GO" id="GO:0005524">
    <property type="term" value="F:ATP binding"/>
    <property type="evidence" value="ECO:0007669"/>
    <property type="project" value="UniProtKB-KW"/>
</dbReference>
<dbReference type="Gene3D" id="3.40.50.300">
    <property type="entry name" value="P-loop containing nucleotide triphosphate hydrolases"/>
    <property type="match status" value="1"/>
</dbReference>
<dbReference type="InterPro" id="IPR042197">
    <property type="entry name" value="Apaf_helical"/>
</dbReference>
<evidence type="ECO:0000256" key="6">
    <source>
        <dbReference type="ARBA" id="ARBA00022840"/>
    </source>
</evidence>
<accession>V4L5G0</accession>
<dbReference type="GO" id="GO:0006952">
    <property type="term" value="P:defense response"/>
    <property type="evidence" value="ECO:0007669"/>
    <property type="project" value="UniProtKB-KW"/>
</dbReference>
<dbReference type="eggNOG" id="KOG4658">
    <property type="taxonomic scope" value="Eukaryota"/>
</dbReference>
<feature type="non-terminal residue" evidence="11">
    <location>
        <position position="1"/>
    </location>
</feature>
<keyword evidence="2" id="KW-0433">Leucine-rich repeat</keyword>
<dbReference type="InterPro" id="IPR032675">
    <property type="entry name" value="LRR_dom_sf"/>
</dbReference>
<dbReference type="FunFam" id="1.10.10.10:FF:000322">
    <property type="entry name" value="Probable disease resistance protein At1g63360"/>
    <property type="match status" value="1"/>
</dbReference>
<evidence type="ECO:0000259" key="8">
    <source>
        <dbReference type="Pfam" id="PF00931"/>
    </source>
</evidence>
<evidence type="ECO:0000259" key="10">
    <source>
        <dbReference type="Pfam" id="PF23559"/>
    </source>
</evidence>
<dbReference type="Proteomes" id="UP000030689">
    <property type="component" value="Unassembled WGS sequence"/>
</dbReference>
<dbReference type="Pfam" id="PF23247">
    <property type="entry name" value="LRR_RPS2"/>
    <property type="match status" value="1"/>
</dbReference>
<reference evidence="11 12" key="1">
    <citation type="journal article" date="2013" name="Front. Plant Sci.">
        <title>The Reference Genome of the Halophytic Plant Eutrema salsugineum.</title>
        <authorList>
            <person name="Yang R."/>
            <person name="Jarvis D.E."/>
            <person name="Chen H."/>
            <person name="Beilstein M.A."/>
            <person name="Grimwood J."/>
            <person name="Jenkins J."/>
            <person name="Shu S."/>
            <person name="Prochnik S."/>
            <person name="Xin M."/>
            <person name="Ma C."/>
            <person name="Schmutz J."/>
            <person name="Wing R.A."/>
            <person name="Mitchell-Olds T."/>
            <person name="Schumaker K.S."/>
            <person name="Wang X."/>
        </authorList>
    </citation>
    <scope>NUCLEOTIDE SEQUENCE [LARGE SCALE GENOMIC DNA]</scope>
</reference>
<keyword evidence="5" id="KW-0611">Plant defense</keyword>
<dbReference type="SUPFAM" id="SSF52540">
    <property type="entry name" value="P-loop containing nucleoside triphosphate hydrolases"/>
    <property type="match status" value="1"/>
</dbReference>
<dbReference type="STRING" id="72664.V4L5G0"/>
<dbReference type="Pfam" id="PF00931">
    <property type="entry name" value="NB-ARC"/>
    <property type="match status" value="1"/>
</dbReference>
<evidence type="ECO:0000259" key="9">
    <source>
        <dbReference type="Pfam" id="PF23247"/>
    </source>
</evidence>
<sequence length="778" mass="89786">HDGWLTEHGTGGCVSIQISCDQVLNHVGSCFCGKGNYIQNLGKNLVALEESMEDLMAMREDLLQKVQIAEDGGLLRLHQIKVWLTRVVTIENQFKDLKNVGSVELQRRLKISNVEVFFEVVAQPIKPVLVEERPIQPTIVGHEAMLKKAWRYLMDDEVRIMGLYGMGGVGKTTLLTQINNRFCDSNYEVDIIIWVVVSSDLQICKIQEEVGDKIGFKGVEWNRKRQNQKAVDILNFLKRKRFVLLLDDIWRKVELFEIGIPNPTRENKKQSSIYHSVYRRMCEMEVQCLTTNDAWDLFQKKVGQTTLASHPDILKIAIKVAEKCCGLPLALNVIGETMACKRTTQEWNHAYSYDNLHGEQVKSCFLYCSLLPEDCQIYKEGLIEYWIGEGFIDEKEGRERALNQGYEIIGTLVRACLLLEEGSNKSFVKMHDVIREMTLWITSDLGKNKEICIVQAGISLCEVPKVKEWRTVERMSLMNNEIEDISGSPDCPELRTLFFQKSGLSNISSDFFRFMPRLVVLDLSRNPRLCNLPEQISELERLPIGLYELTTIIRLNLEWMRRLESISGISNLSNINLMKELELLEHLEVLTVDIRSSLVVEQLINSPRLMRCIQMEIEIDWTTSSWNRSSTTPCFSNLGKVIMKYCDGLKDLTWLLFAPNLTYLVVDNSEQVEDIITEEKFLSSSIIIIPFMKLEYLHLSHLPKLMSIYRRPLPFPCLREIQVNNCPKLRKIPLDSNSGVASKELVIKFVEKEWMERIEWEDEATKQHFLPMSQEANW</sequence>
<dbReference type="Gene3D" id="3.80.10.10">
    <property type="entry name" value="Ribonuclease Inhibitor"/>
    <property type="match status" value="1"/>
</dbReference>
<dbReference type="AlphaFoldDB" id="V4L5G0"/>
<dbReference type="InterPro" id="IPR027417">
    <property type="entry name" value="P-loop_NTPase"/>
</dbReference>
<feature type="domain" description="Disease resistance protein At4g27190-like leucine-rich repeats" evidence="9">
    <location>
        <begin position="623"/>
        <end position="732"/>
    </location>
</feature>
<evidence type="ECO:0000256" key="5">
    <source>
        <dbReference type="ARBA" id="ARBA00022821"/>
    </source>
</evidence>
<dbReference type="FunFam" id="3.40.50.300:FF:001091">
    <property type="entry name" value="Probable disease resistance protein At1g61300"/>
    <property type="match status" value="1"/>
</dbReference>
<protein>
    <submittedName>
        <fullName evidence="11">Uncharacterized protein</fullName>
    </submittedName>
</protein>